<comment type="caution">
    <text evidence="1">The sequence shown here is derived from an EMBL/GenBank/DDBJ whole genome shotgun (WGS) entry which is preliminary data.</text>
</comment>
<proteinExistence type="predicted"/>
<evidence type="ECO:0000313" key="1">
    <source>
        <dbReference type="EMBL" id="OHA90514.1"/>
    </source>
</evidence>
<accession>A0A1G2SZW1</accession>
<name>A0A1G2SZW1_9BACT</name>
<organism evidence="1 2">
    <name type="scientific">Candidatus Zambryskibacteria bacterium RIFCSPHIGHO2_01_FULL_46_25</name>
    <dbReference type="NCBI Taxonomy" id="1802738"/>
    <lineage>
        <taxon>Bacteria</taxon>
        <taxon>Candidatus Zambryskiibacteriota</taxon>
    </lineage>
</organism>
<dbReference type="AlphaFoldDB" id="A0A1G2SZW1"/>
<sequence>MREARRRFKETLKLNPVAAYVALANTHCLLIRRYMSWWQWLSALSHMACAMGHAKNASLIAAQTSIGLTADETDVVARIFAKSPWWLGGDRAVALSFLYMALYLGKDPGMKPHTRALMLMTLAEIEVDFGDEDNGWKHYQEAVGLCPEIESECHGFGINL</sequence>
<evidence type="ECO:0000313" key="2">
    <source>
        <dbReference type="Proteomes" id="UP000178107"/>
    </source>
</evidence>
<dbReference type="Proteomes" id="UP000178107">
    <property type="component" value="Unassembled WGS sequence"/>
</dbReference>
<dbReference type="EMBL" id="MHVH01000004">
    <property type="protein sequence ID" value="OHA90514.1"/>
    <property type="molecule type" value="Genomic_DNA"/>
</dbReference>
<gene>
    <name evidence="1" type="ORF">A2838_00875</name>
</gene>
<reference evidence="1 2" key="1">
    <citation type="journal article" date="2016" name="Nat. Commun.">
        <title>Thousands of microbial genomes shed light on interconnected biogeochemical processes in an aquifer system.</title>
        <authorList>
            <person name="Anantharaman K."/>
            <person name="Brown C.T."/>
            <person name="Hug L.A."/>
            <person name="Sharon I."/>
            <person name="Castelle C.J."/>
            <person name="Probst A.J."/>
            <person name="Thomas B.C."/>
            <person name="Singh A."/>
            <person name="Wilkins M.J."/>
            <person name="Karaoz U."/>
            <person name="Brodie E.L."/>
            <person name="Williams K.H."/>
            <person name="Hubbard S.S."/>
            <person name="Banfield J.F."/>
        </authorList>
    </citation>
    <scope>NUCLEOTIDE SEQUENCE [LARGE SCALE GENOMIC DNA]</scope>
</reference>
<protein>
    <submittedName>
        <fullName evidence="1">Uncharacterized protein</fullName>
    </submittedName>
</protein>